<dbReference type="InterPro" id="IPR036085">
    <property type="entry name" value="PAZ_dom_sf"/>
</dbReference>
<dbReference type="Pfam" id="PF16488">
    <property type="entry name" value="ArgoL2"/>
    <property type="match status" value="1"/>
</dbReference>
<dbReference type="SMART" id="SM00950">
    <property type="entry name" value="Piwi"/>
    <property type="match status" value="1"/>
</dbReference>
<gene>
    <name evidence="6" type="ORF">M5K25_015055</name>
</gene>
<feature type="compositionally biased region" description="Pro residues" evidence="3">
    <location>
        <begin position="87"/>
        <end position="96"/>
    </location>
</feature>
<dbReference type="Pfam" id="PF16486">
    <property type="entry name" value="ArgoN"/>
    <property type="match status" value="1"/>
</dbReference>
<dbReference type="Gene3D" id="3.40.50.2300">
    <property type="match status" value="1"/>
</dbReference>
<dbReference type="CDD" id="cd04657">
    <property type="entry name" value="Piwi_ago-like"/>
    <property type="match status" value="1"/>
</dbReference>
<proteinExistence type="inferred from homology"/>
<dbReference type="Pfam" id="PF16487">
    <property type="entry name" value="ArgoMid"/>
    <property type="match status" value="1"/>
</dbReference>
<dbReference type="Proteomes" id="UP001552299">
    <property type="component" value="Unassembled WGS sequence"/>
</dbReference>
<dbReference type="CDD" id="cd02846">
    <property type="entry name" value="PAZ_argonaute_like"/>
    <property type="match status" value="1"/>
</dbReference>
<feature type="compositionally biased region" description="Polar residues" evidence="3">
    <location>
        <begin position="98"/>
        <end position="112"/>
    </location>
</feature>
<dbReference type="InterPro" id="IPR012337">
    <property type="entry name" value="RNaseH-like_sf"/>
</dbReference>
<dbReference type="FunFam" id="2.170.260.10:FF:000001">
    <property type="entry name" value="Protein argonaute-2"/>
    <property type="match status" value="1"/>
</dbReference>
<dbReference type="Pfam" id="PF02171">
    <property type="entry name" value="Piwi"/>
    <property type="match status" value="1"/>
</dbReference>
<dbReference type="Pfam" id="PF02170">
    <property type="entry name" value="PAZ"/>
    <property type="match status" value="1"/>
</dbReference>
<dbReference type="PROSITE" id="PS50821">
    <property type="entry name" value="PAZ"/>
    <property type="match status" value="1"/>
</dbReference>
<dbReference type="InterPro" id="IPR032472">
    <property type="entry name" value="ArgoL2"/>
</dbReference>
<dbReference type="InterPro" id="IPR032473">
    <property type="entry name" value="Argonaute_Mid_dom"/>
</dbReference>
<evidence type="ECO:0000256" key="2">
    <source>
        <dbReference type="ARBA" id="ARBA00023158"/>
    </source>
</evidence>
<dbReference type="InterPro" id="IPR003165">
    <property type="entry name" value="Piwi"/>
</dbReference>
<feature type="domain" description="Piwi" evidence="5">
    <location>
        <begin position="613"/>
        <end position="933"/>
    </location>
</feature>
<dbReference type="SUPFAM" id="SSF53098">
    <property type="entry name" value="Ribonuclease H-like"/>
    <property type="match status" value="1"/>
</dbReference>
<evidence type="ECO:0000259" key="5">
    <source>
        <dbReference type="PROSITE" id="PS50822"/>
    </source>
</evidence>
<dbReference type="InterPro" id="IPR045246">
    <property type="entry name" value="Piwi_ago-like"/>
</dbReference>
<comment type="caution">
    <text evidence="6">The sequence shown here is derived from an EMBL/GenBank/DDBJ whole genome shotgun (WGS) entry which is preliminary data.</text>
</comment>
<dbReference type="EMBL" id="JANQDX010000012">
    <property type="protein sequence ID" value="KAL0914687.1"/>
    <property type="molecule type" value="Genomic_DNA"/>
</dbReference>
<feature type="region of interest" description="Disordered" evidence="3">
    <location>
        <begin position="1"/>
        <end position="116"/>
    </location>
</feature>
<evidence type="ECO:0000256" key="3">
    <source>
        <dbReference type="SAM" id="MobiDB-lite"/>
    </source>
</evidence>
<evidence type="ECO:0000256" key="1">
    <source>
        <dbReference type="ARBA" id="ARBA00008201"/>
    </source>
</evidence>
<dbReference type="PANTHER" id="PTHR22891">
    <property type="entry name" value="EUKARYOTIC TRANSLATION INITIATION FACTOR 2C"/>
    <property type="match status" value="1"/>
</dbReference>
<protein>
    <submittedName>
        <fullName evidence="6">Uncharacterized protein</fullName>
    </submittedName>
</protein>
<feature type="domain" description="PAZ" evidence="4">
    <location>
        <begin position="322"/>
        <end position="436"/>
    </location>
</feature>
<dbReference type="GO" id="GO:0031047">
    <property type="term" value="P:regulatory ncRNA-mediated gene silencing"/>
    <property type="evidence" value="ECO:0007669"/>
    <property type="project" value="UniProtKB-KW"/>
</dbReference>
<keyword evidence="2" id="KW-0943">RNA-mediated gene silencing</keyword>
<dbReference type="SUPFAM" id="SSF101690">
    <property type="entry name" value="PAZ domain"/>
    <property type="match status" value="1"/>
</dbReference>
<dbReference type="InterPro" id="IPR003100">
    <property type="entry name" value="PAZ_dom"/>
</dbReference>
<dbReference type="SMART" id="SM01163">
    <property type="entry name" value="DUF1785"/>
    <property type="match status" value="1"/>
</dbReference>
<dbReference type="SMART" id="SM00949">
    <property type="entry name" value="PAZ"/>
    <property type="match status" value="1"/>
</dbReference>
<sequence>MSSRGGGRRGSRGGGGGDAHYGREMQHQPSHGERGGRGRSRGGGAPPPRQERTRASDFPESSSTTLSRELEERLHISGSSGRQVPTPETPSGPPVATPSVQASAATGSSLPPASSKALVNAPRPGFGTAGMKCKVRANHFLVRAADKNISQYEFKIHPEVKSRAIGRALMKKLTTQFGESHLGQRMAAYDGRNIFYTAGSLPFVSKDFELILSDRDGRDKTYRVSIKFAKAFDLYSLRQFLRGEQRECPYDIITALDMVLRESPSSNYVTISRSFYSPEFGSNNIGGGLECWRGYFQSLRPTQMGLSLNVDISATSFYKALNLLDFVKEYLNIESIPRSLTEKQRLELQRALKGVRVEATHIQNMCRRYKITGITSQSASLLMFTLDEQEGATKSVTQYFREKYNCILVYDSLPCIKAGSDSKPKYLPMEVCKIVDGQRYIKKLNDRQVTQILRSTCKRPAEREQSILQLVKKNNYNIDKYAKDFGIVVEPNLTTVEARVLPTPRLKYHDSGREKMCQPTVGQWNMINKRMFVGGTVDAWACISFCRHNRDIVHNFCRELVSMCNNIGMVFNQNPIDIYSRSPAQIENSLRELHRQSIEVLKRQNQKHKQLQLLIVVLPEVKGSYGRIKTICETELGLVTQCCQPKHVFESKKQYLENLALKINVKSAGCNTVLEDAVYKRIPLISDAPTIIFGADVTHPAPGEDSSASIAAVVASMDWPWVTKYRALVSAQLQRQEIIEDLFKITADPQKGNVPGGMIRELLLAFFRETKHKPHRIIFYRDGVSEGQFKDVLLLEMEAIRKACASLEEGYLPPVTFIVVQKRHHTRLFPEVHGNRNTTDRSGNILPGTVVDRNICHPTEFDFYLCSHAGIQGTSRPAHYQALYDENNFSADGLQILTNNLCYTFARCTRSVSVVPPAYYAHLAAFRARCYMEGESESGSTQHRGGVTRQRTAAISTLPAIKENVKDVMFYC</sequence>
<evidence type="ECO:0000313" key="6">
    <source>
        <dbReference type="EMBL" id="KAL0914687.1"/>
    </source>
</evidence>
<organism evidence="6 7">
    <name type="scientific">Dendrobium thyrsiflorum</name>
    <name type="common">Pinecone-like raceme dendrobium</name>
    <name type="synonym">Orchid</name>
    <dbReference type="NCBI Taxonomy" id="117978"/>
    <lineage>
        <taxon>Eukaryota</taxon>
        <taxon>Viridiplantae</taxon>
        <taxon>Streptophyta</taxon>
        <taxon>Embryophyta</taxon>
        <taxon>Tracheophyta</taxon>
        <taxon>Spermatophyta</taxon>
        <taxon>Magnoliopsida</taxon>
        <taxon>Liliopsida</taxon>
        <taxon>Asparagales</taxon>
        <taxon>Orchidaceae</taxon>
        <taxon>Epidendroideae</taxon>
        <taxon>Malaxideae</taxon>
        <taxon>Dendrobiinae</taxon>
        <taxon>Dendrobium</taxon>
    </lineage>
</organism>
<reference evidence="6 7" key="1">
    <citation type="journal article" date="2024" name="Plant Biotechnol. J.">
        <title>Dendrobium thyrsiflorum genome and its molecular insights into genes involved in important horticultural traits.</title>
        <authorList>
            <person name="Chen B."/>
            <person name="Wang J.Y."/>
            <person name="Zheng P.J."/>
            <person name="Li K.L."/>
            <person name="Liang Y.M."/>
            <person name="Chen X.F."/>
            <person name="Zhang C."/>
            <person name="Zhao X."/>
            <person name="He X."/>
            <person name="Zhang G.Q."/>
            <person name="Liu Z.J."/>
            <person name="Xu Q."/>
        </authorList>
    </citation>
    <scope>NUCLEOTIDE SEQUENCE [LARGE SCALE GENOMIC DNA]</scope>
    <source>
        <strain evidence="6">GZMU011</strain>
    </source>
</reference>
<dbReference type="PROSITE" id="PS50822">
    <property type="entry name" value="PIWI"/>
    <property type="match status" value="1"/>
</dbReference>
<evidence type="ECO:0000313" key="7">
    <source>
        <dbReference type="Proteomes" id="UP001552299"/>
    </source>
</evidence>
<comment type="similarity">
    <text evidence="1">Belongs to the argonaute family. Ago subfamily.</text>
</comment>
<dbReference type="FunFam" id="3.40.50.2300:FF:000110">
    <property type="entry name" value="Argonaute 10"/>
    <property type="match status" value="1"/>
</dbReference>
<evidence type="ECO:0000259" key="4">
    <source>
        <dbReference type="PROSITE" id="PS50821"/>
    </source>
</evidence>
<dbReference type="AlphaFoldDB" id="A0ABD0UPD4"/>
<dbReference type="InterPro" id="IPR032474">
    <property type="entry name" value="Argonaute_N"/>
</dbReference>
<feature type="compositionally biased region" description="Basic residues" evidence="3">
    <location>
        <begin position="1"/>
        <end position="11"/>
    </location>
</feature>
<dbReference type="Gene3D" id="2.170.260.10">
    <property type="entry name" value="paz domain"/>
    <property type="match status" value="1"/>
</dbReference>
<accession>A0ABD0UPD4</accession>
<dbReference type="FunFam" id="3.30.420.10:FF:000013">
    <property type="entry name" value="protein argonaute 10-like"/>
    <property type="match status" value="1"/>
</dbReference>
<name>A0ABD0UPD4_DENTH</name>
<feature type="compositionally biased region" description="Basic and acidic residues" evidence="3">
    <location>
        <begin position="20"/>
        <end position="36"/>
    </location>
</feature>
<keyword evidence="7" id="KW-1185">Reference proteome</keyword>
<dbReference type="InterPro" id="IPR036397">
    <property type="entry name" value="RNaseH_sf"/>
</dbReference>
<dbReference type="InterPro" id="IPR014811">
    <property type="entry name" value="ArgoL1"/>
</dbReference>
<dbReference type="Pfam" id="PF08699">
    <property type="entry name" value="ArgoL1"/>
    <property type="match status" value="1"/>
</dbReference>
<dbReference type="Gene3D" id="3.30.420.10">
    <property type="entry name" value="Ribonuclease H-like superfamily/Ribonuclease H"/>
    <property type="match status" value="1"/>
</dbReference>